<comment type="caution">
    <text evidence="1">The sequence shown here is derived from an EMBL/GenBank/DDBJ whole genome shotgun (WGS) entry which is preliminary data.</text>
</comment>
<protein>
    <submittedName>
        <fullName evidence="1">28232_t:CDS:1</fullName>
    </submittedName>
</protein>
<keyword evidence="2" id="KW-1185">Reference proteome</keyword>
<evidence type="ECO:0000313" key="1">
    <source>
        <dbReference type="EMBL" id="CAG8789742.1"/>
    </source>
</evidence>
<gene>
    <name evidence="1" type="ORF">RPERSI_LOCUS18934</name>
</gene>
<organism evidence="1 2">
    <name type="scientific">Racocetra persica</name>
    <dbReference type="NCBI Taxonomy" id="160502"/>
    <lineage>
        <taxon>Eukaryota</taxon>
        <taxon>Fungi</taxon>
        <taxon>Fungi incertae sedis</taxon>
        <taxon>Mucoromycota</taxon>
        <taxon>Glomeromycotina</taxon>
        <taxon>Glomeromycetes</taxon>
        <taxon>Diversisporales</taxon>
        <taxon>Gigasporaceae</taxon>
        <taxon>Racocetra</taxon>
    </lineage>
</organism>
<evidence type="ECO:0000313" key="2">
    <source>
        <dbReference type="Proteomes" id="UP000789920"/>
    </source>
</evidence>
<dbReference type="Proteomes" id="UP000789920">
    <property type="component" value="Unassembled WGS sequence"/>
</dbReference>
<sequence>MSQKYKELSESKQSQIVSAWRCGFSISTIVKQLNFAKTTVQDVINLYEETRELKPLAW</sequence>
<proteinExistence type="predicted"/>
<name>A0ACA9REF2_9GLOM</name>
<feature type="non-terminal residue" evidence="1">
    <location>
        <position position="58"/>
    </location>
</feature>
<reference evidence="1" key="1">
    <citation type="submission" date="2021-06" db="EMBL/GenBank/DDBJ databases">
        <authorList>
            <person name="Kallberg Y."/>
            <person name="Tangrot J."/>
            <person name="Rosling A."/>
        </authorList>
    </citation>
    <scope>NUCLEOTIDE SEQUENCE</scope>
    <source>
        <strain evidence="1">MA461A</strain>
    </source>
</reference>
<accession>A0ACA9REF2</accession>
<dbReference type="EMBL" id="CAJVQC010050956">
    <property type="protein sequence ID" value="CAG8789742.1"/>
    <property type="molecule type" value="Genomic_DNA"/>
</dbReference>